<dbReference type="Proteomes" id="UP000092177">
    <property type="component" value="Chromosome 2"/>
</dbReference>
<gene>
    <name evidence="1" type="ORF">CH63R_02514</name>
</gene>
<dbReference type="GeneID" id="28861596"/>
<dbReference type="VEuPathDB" id="FungiDB:CH63R_02514"/>
<dbReference type="KEGG" id="chig:CH63R_02514"/>
<dbReference type="EMBL" id="LTAN01000002">
    <property type="protein sequence ID" value="OBR13788.1"/>
    <property type="molecule type" value="Genomic_DNA"/>
</dbReference>
<accession>A0A1B7YPI6</accession>
<organism evidence="1 2">
    <name type="scientific">Colletotrichum higginsianum (strain IMI 349063)</name>
    <name type="common">Crucifer anthracnose fungus</name>
    <dbReference type="NCBI Taxonomy" id="759273"/>
    <lineage>
        <taxon>Eukaryota</taxon>
        <taxon>Fungi</taxon>
        <taxon>Dikarya</taxon>
        <taxon>Ascomycota</taxon>
        <taxon>Pezizomycotina</taxon>
        <taxon>Sordariomycetes</taxon>
        <taxon>Hypocreomycetidae</taxon>
        <taxon>Glomerellales</taxon>
        <taxon>Glomerellaceae</taxon>
        <taxon>Colletotrichum</taxon>
        <taxon>Colletotrichum destructivum species complex</taxon>
    </lineage>
</organism>
<comment type="caution">
    <text evidence="1">The sequence shown here is derived from an EMBL/GenBank/DDBJ whole genome shotgun (WGS) entry which is preliminary data.</text>
</comment>
<dbReference type="OrthoDB" id="5028020at2759"/>
<evidence type="ECO:0000313" key="2">
    <source>
        <dbReference type="Proteomes" id="UP000092177"/>
    </source>
</evidence>
<sequence>MNQEMRTLADRFVELELDNMRARSRQVQLHENKPWSSLGGGIHVSHELGGYFFLPNDVSTPLPDERKHYEGSLNARHNNLQSSIQSLSDHQLLALHDFLDQEIDNDASEDELPIITSGYFEFVNNRKPKGQVQSIRNGLWLKEKVRRHTHLSSPIKHVILLTSAKQAQHVAQIKLSTFHASPFLASECFGVILVNLDITGKVKSVSERSMWPQWTGFDAFVRQADASYTSMTVLKNHGWTSAQKHYLARINKVLHSQPPPPRKAVATFYQTWLRDLDAQKDVWVYKVVEPSQAINSSES</sequence>
<reference evidence="2" key="1">
    <citation type="journal article" date="2017" name="BMC Genomics">
        <title>Gapless genome assembly of Colletotrichum higginsianum reveals chromosome structure and association of transposable elements with secondary metabolite gene clusters.</title>
        <authorList>
            <person name="Dallery J.-F."/>
            <person name="Lapalu N."/>
            <person name="Zampounis A."/>
            <person name="Pigne S."/>
            <person name="Luyten I."/>
            <person name="Amselem J."/>
            <person name="Wittenberg A.H.J."/>
            <person name="Zhou S."/>
            <person name="de Queiroz M.V."/>
            <person name="Robin G.P."/>
            <person name="Auger A."/>
            <person name="Hainaut M."/>
            <person name="Henrissat B."/>
            <person name="Kim K.-T."/>
            <person name="Lee Y.-H."/>
            <person name="Lespinet O."/>
            <person name="Schwartz D.C."/>
            <person name="Thon M.R."/>
            <person name="O'Connell R.J."/>
        </authorList>
    </citation>
    <scope>NUCLEOTIDE SEQUENCE [LARGE SCALE GENOMIC DNA]</scope>
    <source>
        <strain evidence="2">IMI 349063</strain>
    </source>
</reference>
<proteinExistence type="predicted"/>
<keyword evidence="2" id="KW-1185">Reference proteome</keyword>
<dbReference type="AlphaFoldDB" id="A0A1B7YPI6"/>
<name>A0A1B7YPI6_COLHI</name>
<evidence type="ECO:0000313" key="1">
    <source>
        <dbReference type="EMBL" id="OBR13788.1"/>
    </source>
</evidence>
<protein>
    <submittedName>
        <fullName evidence="1">Uncharacterized protein</fullName>
    </submittedName>
</protein>
<dbReference type="RefSeq" id="XP_018162305.1">
    <property type="nucleotide sequence ID" value="XM_018297489.1"/>
</dbReference>